<dbReference type="EMBL" id="JBHMBW010000037">
    <property type="protein sequence ID" value="MFB9627670.1"/>
    <property type="molecule type" value="Genomic_DNA"/>
</dbReference>
<keyword evidence="3" id="KW-1185">Reference proteome</keyword>
<name>A0ABV5S7K3_9ACTN</name>
<comment type="caution">
    <text evidence="2">The sequence shown here is derived from an EMBL/GenBank/DDBJ whole genome shotgun (WGS) entry which is preliminary data.</text>
</comment>
<accession>A0ABV5S7K3</accession>
<feature type="signal peptide" evidence="1">
    <location>
        <begin position="1"/>
        <end position="29"/>
    </location>
</feature>
<evidence type="ECO:0000256" key="1">
    <source>
        <dbReference type="SAM" id="SignalP"/>
    </source>
</evidence>
<dbReference type="RefSeq" id="WP_344987250.1">
    <property type="nucleotide sequence ID" value="NZ_BAAAXV010000001.1"/>
</dbReference>
<proteinExistence type="predicted"/>
<dbReference type="Proteomes" id="UP001589532">
    <property type="component" value="Unassembled WGS sequence"/>
</dbReference>
<feature type="chain" id="PRO_5046240468" evidence="1">
    <location>
        <begin position="30"/>
        <end position="82"/>
    </location>
</feature>
<protein>
    <submittedName>
        <fullName evidence="2">Uncharacterized protein</fullName>
    </submittedName>
</protein>
<organism evidence="2 3">
    <name type="scientific">Nonomuraea helvata</name>
    <dbReference type="NCBI Taxonomy" id="37484"/>
    <lineage>
        <taxon>Bacteria</taxon>
        <taxon>Bacillati</taxon>
        <taxon>Actinomycetota</taxon>
        <taxon>Actinomycetes</taxon>
        <taxon>Streptosporangiales</taxon>
        <taxon>Streptosporangiaceae</taxon>
        <taxon>Nonomuraea</taxon>
    </lineage>
</organism>
<evidence type="ECO:0000313" key="3">
    <source>
        <dbReference type="Proteomes" id="UP001589532"/>
    </source>
</evidence>
<gene>
    <name evidence="2" type="ORF">ACFFSA_31705</name>
</gene>
<keyword evidence="1" id="KW-0732">Signal</keyword>
<sequence>MPSVAFTTVIATSALVAGAALTVAVPALAAIGGAHTPGARAAAMVNADGTVVRSTGVTSVRKIGVGQYRIELGRSSASRPLR</sequence>
<reference evidence="2 3" key="1">
    <citation type="submission" date="2024-09" db="EMBL/GenBank/DDBJ databases">
        <authorList>
            <person name="Sun Q."/>
            <person name="Mori K."/>
        </authorList>
    </citation>
    <scope>NUCLEOTIDE SEQUENCE [LARGE SCALE GENOMIC DNA]</scope>
    <source>
        <strain evidence="2 3">JCM 3143</strain>
    </source>
</reference>
<evidence type="ECO:0000313" key="2">
    <source>
        <dbReference type="EMBL" id="MFB9627670.1"/>
    </source>
</evidence>